<dbReference type="InterPro" id="IPR036691">
    <property type="entry name" value="Endo/exonu/phosph_ase_sf"/>
</dbReference>
<reference evidence="1 2" key="2">
    <citation type="submission" date="2018-11" db="EMBL/GenBank/DDBJ databases">
        <authorList>
            <consortium name="Pathogen Informatics"/>
        </authorList>
    </citation>
    <scope>NUCLEOTIDE SEQUENCE [LARGE SCALE GENOMIC DNA]</scope>
</reference>
<accession>A0A183INP3</accession>
<proteinExistence type="predicted"/>
<sequence length="155" mass="17618">MFSAMPISVNRQLGESAYKPVRVLLLRLDSNKTLRIVQVYAPTTASDDDEVEEFYAELESTLTIKSIYTRVMGDINAKLGQGGKAGEKHIGRFGIGKRTNRSERMVSMTESDKLFVGSTWFRKKVGRRWTWITPNAVAKNEIDYNLVDRQCILKP</sequence>
<evidence type="ECO:0000313" key="3">
    <source>
        <dbReference type="WBParaSite" id="SBAD_0000545501-mRNA-1"/>
    </source>
</evidence>
<dbReference type="Gene3D" id="3.60.10.10">
    <property type="entry name" value="Endonuclease/exonuclease/phosphatase"/>
    <property type="match status" value="1"/>
</dbReference>
<gene>
    <name evidence="1" type="ORF">SBAD_LOCUS5237</name>
</gene>
<reference evidence="3" key="1">
    <citation type="submission" date="2016-06" db="UniProtKB">
        <authorList>
            <consortium name="WormBaseParasite"/>
        </authorList>
    </citation>
    <scope>IDENTIFICATION</scope>
</reference>
<dbReference type="Proteomes" id="UP000270296">
    <property type="component" value="Unassembled WGS sequence"/>
</dbReference>
<dbReference type="AlphaFoldDB" id="A0A183INP3"/>
<keyword evidence="2" id="KW-1185">Reference proteome</keyword>
<dbReference type="EMBL" id="UZAM01008855">
    <property type="protein sequence ID" value="VDP06693.1"/>
    <property type="molecule type" value="Genomic_DNA"/>
</dbReference>
<evidence type="ECO:0000313" key="1">
    <source>
        <dbReference type="EMBL" id="VDP06693.1"/>
    </source>
</evidence>
<dbReference type="WBParaSite" id="SBAD_0000545501-mRNA-1">
    <property type="protein sequence ID" value="SBAD_0000545501-mRNA-1"/>
    <property type="gene ID" value="SBAD_0000545501"/>
</dbReference>
<name>A0A183INP3_9BILA</name>
<dbReference type="SUPFAM" id="SSF56219">
    <property type="entry name" value="DNase I-like"/>
    <property type="match status" value="1"/>
</dbReference>
<evidence type="ECO:0000313" key="2">
    <source>
        <dbReference type="Proteomes" id="UP000270296"/>
    </source>
</evidence>
<protein>
    <submittedName>
        <fullName evidence="3">Craniofacial development protein 2-like</fullName>
    </submittedName>
</protein>
<dbReference type="OrthoDB" id="5853628at2759"/>
<organism evidence="3">
    <name type="scientific">Soboliphyme baturini</name>
    <dbReference type="NCBI Taxonomy" id="241478"/>
    <lineage>
        <taxon>Eukaryota</taxon>
        <taxon>Metazoa</taxon>
        <taxon>Ecdysozoa</taxon>
        <taxon>Nematoda</taxon>
        <taxon>Enoplea</taxon>
        <taxon>Dorylaimia</taxon>
        <taxon>Dioctophymatida</taxon>
        <taxon>Dioctophymatoidea</taxon>
        <taxon>Soboliphymatidae</taxon>
        <taxon>Soboliphyme</taxon>
    </lineage>
</organism>